<protein>
    <submittedName>
        <fullName evidence="1">Uncharacterized protein</fullName>
    </submittedName>
</protein>
<dbReference type="AlphaFoldDB" id="A0A3A4BR54"/>
<gene>
    <name evidence="1" type="ORF">D5H75_11090</name>
</gene>
<evidence type="ECO:0000313" key="1">
    <source>
        <dbReference type="EMBL" id="RJL33626.1"/>
    </source>
</evidence>
<comment type="caution">
    <text evidence="1">The sequence shown here is derived from an EMBL/GenBank/DDBJ whole genome shotgun (WGS) entry which is preliminary data.</text>
</comment>
<name>A0A3A4BR54_9ACTN</name>
<dbReference type="EMBL" id="QZEY01000003">
    <property type="protein sequence ID" value="RJL33626.1"/>
    <property type="molecule type" value="Genomic_DNA"/>
</dbReference>
<keyword evidence="2" id="KW-1185">Reference proteome</keyword>
<dbReference type="Proteomes" id="UP000265768">
    <property type="component" value="Unassembled WGS sequence"/>
</dbReference>
<proteinExistence type="predicted"/>
<accession>A0A3A4BR54</accession>
<organism evidence="1 2">
    <name type="scientific">Bailinhaonella thermotolerans</name>
    <dbReference type="NCBI Taxonomy" id="1070861"/>
    <lineage>
        <taxon>Bacteria</taxon>
        <taxon>Bacillati</taxon>
        <taxon>Actinomycetota</taxon>
        <taxon>Actinomycetes</taxon>
        <taxon>Streptosporangiales</taxon>
        <taxon>Streptosporangiaceae</taxon>
        <taxon>Bailinhaonella</taxon>
    </lineage>
</organism>
<evidence type="ECO:0000313" key="2">
    <source>
        <dbReference type="Proteomes" id="UP000265768"/>
    </source>
</evidence>
<reference evidence="1 2" key="1">
    <citation type="submission" date="2018-09" db="EMBL/GenBank/DDBJ databases">
        <title>YIM 75507 draft genome.</title>
        <authorList>
            <person name="Tang S."/>
            <person name="Feng Y."/>
        </authorList>
    </citation>
    <scope>NUCLEOTIDE SEQUENCE [LARGE SCALE GENOMIC DNA]</scope>
    <source>
        <strain evidence="1 2">YIM 75507</strain>
    </source>
</reference>
<dbReference type="OrthoDB" id="3527647at2"/>
<sequence>MGILRCVDGSELRVVPVACRDREGTPYEVTLDLERDGTPYGAVGERCGWFLARVGHLLEEARADESSWPDPDDRFPCSRDGELFEFRYRERVDVPVAGEFRCHVRSDSAWEKATGWRLHRRAFVEAWGSTGTAVRAVLTSTELAEFLAELVADAEQELGTSYGESVRLGQPPISADGVPIRLGAG</sequence>